<proteinExistence type="predicted"/>
<comment type="caution">
    <text evidence="1">The sequence shown here is derived from an EMBL/GenBank/DDBJ whole genome shotgun (WGS) entry which is preliminary data.</text>
</comment>
<reference evidence="1 2" key="1">
    <citation type="submission" date="2019-04" db="EMBL/GenBank/DDBJ databases">
        <title>Pedobacter sp. RP-1-16 sp. nov., isolated from Arctic soil.</title>
        <authorList>
            <person name="Dahal R.H."/>
            <person name="Kim D.-U."/>
        </authorList>
    </citation>
    <scope>NUCLEOTIDE SEQUENCE [LARGE SCALE GENOMIC DNA]</scope>
    <source>
        <strain evidence="1 2">RP-1-16</strain>
    </source>
</reference>
<evidence type="ECO:0000313" key="2">
    <source>
        <dbReference type="Proteomes" id="UP000309594"/>
    </source>
</evidence>
<evidence type="ECO:0008006" key="3">
    <source>
        <dbReference type="Google" id="ProtNLM"/>
    </source>
</evidence>
<protein>
    <recommendedName>
        <fullName evidence="3">RHS repeat protein</fullName>
    </recommendedName>
</protein>
<sequence>MKEIGMLSLVKATEQLIKYKCIVLFIILGLLGNRSALAQIDINVFKPIEILPNTPDVAGLTKNAHASVSLHTGAISQNIPLLTFTAKRLNVPVSISYNSNGIKVDQVSSTVGLGWNLNAGGFISRTVLGQPDENVSLIEAPNDLSDPVAWDNFVENLLMPYADNQPDLFTFSVEGTTGTFIVESLTTIRKLDENNFKIEGNPASGFVITTPKGVRYSFHEVEEVKIMNNCETGGGNRVFIPNSWLLSLIEHPLGESISFEYYSKTYSHSSSVTQTVSRLDDPAAGAPMGGAPMGFPYRSCATTQYNMGKFLAKMSSSLGGSVTFQYQNREDISGSLKLEYMIIKEKEDHILKTIKFNHSYSQSTSSLYDSEYCDFGGKRLFLDSLNIIGESGGKESYSFSYIDKNSLPPRLSYAKDRFGFFNGKNNLCLIPKPGNSDVTAVQLGIPNFGDRTPSSIYAQVGLLNGIHFPSGGADSILFEPHIATNPNASCSRPSVYVSGESTFKVNTDFSDSFTIACPEQVRLHFACTAIGGIEYDDQYYMVSVNIFNASNQLVYSGYAGKNEVKNVNIGVSPGVYSVVMGVKGLAQGNFEIEFPSGGTNPFIEVGGLRVKEILKMDKNEVKEVVSYVYTINGIESPLVADPMPFYNNTFLYFFASGVTPTYTEYMSFSFFDFPQYSGNSVGYDDVVERFGRNAENGSITHKFNNFTDGTADVIRQFLIPGAPLSYSARKSGQEFYTSFLDNEGKLKKEIRKYYSDKAELSRSKQYYIARNRSPQINRADIPGQPIIGVDINRFELASSWNKLDSVITNIYSEKNGQVAKLVEKEAYDYGNVSHLLPTSHQKTGSDGKKTFMNITYPDDYALGDLFLNNMKTNYLKEYPIELTRYTEENGVRKLVGGDLINYSSDGKGKINSMMNLELSSPLLLEQFKFSNKTLGQLPFTGAISNFIPSALYKAKIIYNDYDLRGNPLQSSQENGIATSYIWGCNGRYLLAQIVNAGSEEVKNALGGSTVIDQLNSNDVSDLFVQQKMSLLRQVLVHAQITSYTYKPSIGMTSATDPKGMTSYYEYDDFQRLKCIKDQQGNIVKSYDYHYKSQTN</sequence>
<dbReference type="RefSeq" id="WP_136880729.1">
    <property type="nucleotide sequence ID" value="NZ_SWDX01000005.1"/>
</dbReference>
<dbReference type="AlphaFoldDB" id="A0A4U1G9D1"/>
<evidence type="ECO:0000313" key="1">
    <source>
        <dbReference type="EMBL" id="TKC60164.1"/>
    </source>
</evidence>
<gene>
    <name evidence="1" type="ORF">FBD94_14720</name>
</gene>
<accession>A0A4U1G9D1</accession>
<dbReference type="Gene3D" id="2.180.10.10">
    <property type="entry name" value="RHS repeat-associated core"/>
    <property type="match status" value="1"/>
</dbReference>
<organism evidence="1 2">
    <name type="scientific">Pedobacter hiemivivus</name>
    <dbReference type="NCBI Taxonomy" id="2530454"/>
    <lineage>
        <taxon>Bacteria</taxon>
        <taxon>Pseudomonadati</taxon>
        <taxon>Bacteroidota</taxon>
        <taxon>Sphingobacteriia</taxon>
        <taxon>Sphingobacteriales</taxon>
        <taxon>Sphingobacteriaceae</taxon>
        <taxon>Pedobacter</taxon>
    </lineage>
</organism>
<dbReference type="EMBL" id="SWDX01000005">
    <property type="protein sequence ID" value="TKC60164.1"/>
    <property type="molecule type" value="Genomic_DNA"/>
</dbReference>
<dbReference type="Proteomes" id="UP000309594">
    <property type="component" value="Unassembled WGS sequence"/>
</dbReference>
<name>A0A4U1G9D1_9SPHI</name>